<accession>A0A5J4VSM7</accession>
<evidence type="ECO:0000313" key="3">
    <source>
        <dbReference type="Proteomes" id="UP000324800"/>
    </source>
</evidence>
<dbReference type="AlphaFoldDB" id="A0A5J4VSM7"/>
<sequence length="112" mass="13228">MRHVKDIRKDPCYHQTPSNDEFHHDFNPEIAIAEDQKKQSQKSRRRRPKSICISVKFADKEAQIQKSKNMTAKNFSFEFDPRMGQYRELKLELLDQDTFGKDDQIGKADMPV</sequence>
<dbReference type="Proteomes" id="UP000324800">
    <property type="component" value="Unassembled WGS sequence"/>
</dbReference>
<feature type="region of interest" description="Disordered" evidence="1">
    <location>
        <begin position="1"/>
        <end position="49"/>
    </location>
</feature>
<protein>
    <submittedName>
        <fullName evidence="2">Uncharacterized protein</fullName>
    </submittedName>
</protein>
<gene>
    <name evidence="2" type="ORF">EZS28_019140</name>
</gene>
<dbReference type="CDD" id="cd00030">
    <property type="entry name" value="C2"/>
    <property type="match status" value="1"/>
</dbReference>
<dbReference type="EMBL" id="SNRW01005310">
    <property type="protein sequence ID" value="KAA6385333.1"/>
    <property type="molecule type" value="Genomic_DNA"/>
</dbReference>
<dbReference type="InterPro" id="IPR035892">
    <property type="entry name" value="C2_domain_sf"/>
</dbReference>
<evidence type="ECO:0000256" key="1">
    <source>
        <dbReference type="SAM" id="MobiDB-lite"/>
    </source>
</evidence>
<organism evidence="2 3">
    <name type="scientific">Streblomastix strix</name>
    <dbReference type="NCBI Taxonomy" id="222440"/>
    <lineage>
        <taxon>Eukaryota</taxon>
        <taxon>Metamonada</taxon>
        <taxon>Preaxostyla</taxon>
        <taxon>Oxymonadida</taxon>
        <taxon>Streblomastigidae</taxon>
        <taxon>Streblomastix</taxon>
    </lineage>
</organism>
<reference evidence="2 3" key="1">
    <citation type="submission" date="2019-03" db="EMBL/GenBank/DDBJ databases">
        <title>Single cell metagenomics reveals metabolic interactions within the superorganism composed of flagellate Streblomastix strix and complex community of Bacteroidetes bacteria on its surface.</title>
        <authorList>
            <person name="Treitli S.C."/>
            <person name="Kolisko M."/>
            <person name="Husnik F."/>
            <person name="Keeling P."/>
            <person name="Hampl V."/>
        </authorList>
    </citation>
    <scope>NUCLEOTIDE SEQUENCE [LARGE SCALE GENOMIC DNA]</scope>
    <source>
        <strain evidence="2">ST1C</strain>
    </source>
</reference>
<dbReference type="OrthoDB" id="419768at2759"/>
<evidence type="ECO:0000313" key="2">
    <source>
        <dbReference type="EMBL" id="KAA6385333.1"/>
    </source>
</evidence>
<name>A0A5J4VSM7_9EUKA</name>
<comment type="caution">
    <text evidence="2">The sequence shown here is derived from an EMBL/GenBank/DDBJ whole genome shotgun (WGS) entry which is preliminary data.</text>
</comment>
<dbReference type="SUPFAM" id="SSF49562">
    <property type="entry name" value="C2 domain (Calcium/lipid-binding domain, CaLB)"/>
    <property type="match status" value="1"/>
</dbReference>
<proteinExistence type="predicted"/>
<feature type="compositionally biased region" description="Basic residues" evidence="1">
    <location>
        <begin position="39"/>
        <end position="49"/>
    </location>
</feature>